<dbReference type="SUPFAM" id="SSF103039">
    <property type="entry name" value="CheC-like"/>
    <property type="match status" value="1"/>
</dbReference>
<accession>A0AA41WX62</accession>
<comment type="caution">
    <text evidence="3">The sequence shown here is derived from an EMBL/GenBank/DDBJ whole genome shotgun (WGS) entry which is preliminary data.</text>
</comment>
<dbReference type="InterPro" id="IPR028976">
    <property type="entry name" value="CheC-like_sf"/>
</dbReference>
<dbReference type="EMBL" id="JANATA010000005">
    <property type="protein sequence ID" value="MCP3428179.1"/>
    <property type="molecule type" value="Genomic_DNA"/>
</dbReference>
<evidence type="ECO:0000313" key="3">
    <source>
        <dbReference type="EMBL" id="MCP3428179.1"/>
    </source>
</evidence>
<proteinExistence type="predicted"/>
<dbReference type="PANTHER" id="PTHR39452">
    <property type="entry name" value="CHEY-P PHOSPHATASE CHEX"/>
    <property type="match status" value="1"/>
</dbReference>
<evidence type="ECO:0000259" key="2">
    <source>
        <dbReference type="Pfam" id="PF13690"/>
    </source>
</evidence>
<gene>
    <name evidence="3" type="ORF">NLF92_04390</name>
</gene>
<dbReference type="CDD" id="cd17906">
    <property type="entry name" value="CheX"/>
    <property type="match status" value="1"/>
</dbReference>
<keyword evidence="1" id="KW-0145">Chemotaxis</keyword>
<evidence type="ECO:0000256" key="1">
    <source>
        <dbReference type="ARBA" id="ARBA00022500"/>
    </source>
</evidence>
<name>A0AA41WX62_9ALTE</name>
<dbReference type="RefSeq" id="WP_254099276.1">
    <property type="nucleotide sequence ID" value="NZ_JANATA010000005.1"/>
</dbReference>
<keyword evidence="4" id="KW-1185">Reference proteome</keyword>
<feature type="domain" description="Chemotaxis phosphatase CheX-like" evidence="2">
    <location>
        <begin position="42"/>
        <end position="140"/>
    </location>
</feature>
<dbReference type="PANTHER" id="PTHR39452:SF1">
    <property type="entry name" value="CHEY-P PHOSPHATASE CHEX"/>
    <property type="match status" value="1"/>
</dbReference>
<dbReference type="Proteomes" id="UP001165413">
    <property type="component" value="Unassembled WGS sequence"/>
</dbReference>
<dbReference type="Pfam" id="PF13690">
    <property type="entry name" value="CheX"/>
    <property type="match status" value="1"/>
</dbReference>
<organism evidence="3 4">
    <name type="scientific">Opacimonas viscosa</name>
    <dbReference type="NCBI Taxonomy" id="2961944"/>
    <lineage>
        <taxon>Bacteria</taxon>
        <taxon>Pseudomonadati</taxon>
        <taxon>Pseudomonadota</taxon>
        <taxon>Gammaproteobacteria</taxon>
        <taxon>Alteromonadales</taxon>
        <taxon>Alteromonadaceae</taxon>
        <taxon>Opacimonas</taxon>
    </lineage>
</organism>
<evidence type="ECO:0000313" key="4">
    <source>
        <dbReference type="Proteomes" id="UP001165413"/>
    </source>
</evidence>
<reference evidence="3" key="1">
    <citation type="submission" date="2022-07" db="EMBL/GenBank/DDBJ databases">
        <title>Characterization of the Novel Bacterium Alteromonas immobilis LMIT006 and Alteromonas gregis LMIT007.</title>
        <authorList>
            <person name="Lin X."/>
        </authorList>
    </citation>
    <scope>NUCLEOTIDE SEQUENCE</scope>
    <source>
        <strain evidence="3">LMIT007</strain>
    </source>
</reference>
<sequence>MNVEFINPFITALKNVTSMMAQTELQPGKPQLKGDQFSRGDISGVIGMVGPSMQGSLSITFEEKLALHIMEKMLGEKVSELNEEVADMVGEITNMICGGAKKNLSEKGHEFNMATPAIITGKNHTINHQVDGPRIIMPFQAESGKAYIEICFNK</sequence>
<dbReference type="InterPro" id="IPR028051">
    <property type="entry name" value="CheX-like_dom"/>
</dbReference>
<protein>
    <submittedName>
        <fullName evidence="3">Chemotaxis protein CheX</fullName>
    </submittedName>
</protein>
<dbReference type="Gene3D" id="3.40.1550.10">
    <property type="entry name" value="CheC-like"/>
    <property type="match status" value="1"/>
</dbReference>
<dbReference type="GO" id="GO:0006935">
    <property type="term" value="P:chemotaxis"/>
    <property type="evidence" value="ECO:0007669"/>
    <property type="project" value="UniProtKB-KW"/>
</dbReference>
<dbReference type="AlphaFoldDB" id="A0AA41WX62"/>
<dbReference type="InterPro" id="IPR038756">
    <property type="entry name" value="CheX-like"/>
</dbReference>